<evidence type="ECO:0000313" key="2">
    <source>
        <dbReference type="EMBL" id="KCZ84312.1"/>
    </source>
</evidence>
<dbReference type="PIRSF" id="PIRSF029416">
    <property type="entry name" value="UCP029416_PTP"/>
    <property type="match status" value="1"/>
</dbReference>
<dbReference type="RefSeq" id="WP_035568931.1">
    <property type="nucleotide sequence ID" value="NZ_ARYH01000001.1"/>
</dbReference>
<gene>
    <name evidence="2" type="ORF">HAD_01495</name>
</gene>
<dbReference type="EMBL" id="ARYH01000001">
    <property type="protein sequence ID" value="KCZ84312.1"/>
    <property type="molecule type" value="Genomic_DNA"/>
</dbReference>
<organism evidence="2 3">
    <name type="scientific">Hyphomonas adhaerens MHS-3</name>
    <dbReference type="NCBI Taxonomy" id="1280949"/>
    <lineage>
        <taxon>Bacteria</taxon>
        <taxon>Pseudomonadati</taxon>
        <taxon>Pseudomonadota</taxon>
        <taxon>Alphaproteobacteria</taxon>
        <taxon>Hyphomonadales</taxon>
        <taxon>Hyphomonadaceae</taxon>
        <taxon>Hyphomonas</taxon>
    </lineage>
</organism>
<dbReference type="InterPro" id="IPR016919">
    <property type="entry name" value="UCP029416_PTP"/>
</dbReference>
<dbReference type="eggNOG" id="COG4551">
    <property type="taxonomic scope" value="Bacteria"/>
</dbReference>
<dbReference type="PATRIC" id="fig|1280949.3.peg.305"/>
<feature type="domain" description="Phosphotyrosine protein phosphatase I" evidence="1">
    <location>
        <begin position="7"/>
        <end position="113"/>
    </location>
</feature>
<dbReference type="InterPro" id="IPR036196">
    <property type="entry name" value="Ptyr_pPase_sf"/>
</dbReference>
<dbReference type="Proteomes" id="UP000027446">
    <property type="component" value="Unassembled WGS sequence"/>
</dbReference>
<dbReference type="AlphaFoldDB" id="A0A069E331"/>
<dbReference type="Gene3D" id="3.40.50.2300">
    <property type="match status" value="1"/>
</dbReference>
<dbReference type="STRING" id="1280949.HAD_01495"/>
<protein>
    <submittedName>
        <fullName evidence="2">Low molecular weight phosphotyrosine protein phosphatase</fullName>
    </submittedName>
</protein>
<comment type="caution">
    <text evidence="2">The sequence shown here is derived from an EMBL/GenBank/DDBJ whole genome shotgun (WGS) entry which is preliminary data.</text>
</comment>
<evidence type="ECO:0000259" key="1">
    <source>
        <dbReference type="SMART" id="SM00226"/>
    </source>
</evidence>
<sequence>MADAAPVKVLFVCTHNKWRSTTGEAVFSRVAGVSARSAGTARDARHPVTVTDIRWADLIFVMEDQHEQRLRADFGQDVTGKTLHVLDIPDDFQFMDEALMALLRERCDPLIFGAA</sequence>
<dbReference type="SUPFAM" id="SSF52788">
    <property type="entry name" value="Phosphotyrosine protein phosphatases I"/>
    <property type="match status" value="1"/>
</dbReference>
<dbReference type="OrthoDB" id="7210484at2"/>
<accession>A0A069E331</accession>
<dbReference type="InterPro" id="IPR023485">
    <property type="entry name" value="Ptyr_pPase"/>
</dbReference>
<keyword evidence="3" id="KW-1185">Reference proteome</keyword>
<dbReference type="SMART" id="SM00226">
    <property type="entry name" value="LMWPc"/>
    <property type="match status" value="1"/>
</dbReference>
<evidence type="ECO:0000313" key="3">
    <source>
        <dbReference type="Proteomes" id="UP000027446"/>
    </source>
</evidence>
<reference evidence="2 3" key="1">
    <citation type="journal article" date="2014" name="Antonie Van Leeuwenhoek">
        <title>Hyphomonas beringensis sp. nov. and Hyphomonas chukchiensis sp. nov., isolated from surface seawater of the Bering Sea and Chukchi Sea.</title>
        <authorList>
            <person name="Li C."/>
            <person name="Lai Q."/>
            <person name="Li G."/>
            <person name="Dong C."/>
            <person name="Wang J."/>
            <person name="Liao Y."/>
            <person name="Shao Z."/>
        </authorList>
    </citation>
    <scope>NUCLEOTIDE SEQUENCE [LARGE SCALE GENOMIC DNA]</scope>
    <source>
        <strain evidence="2 3">MHS-3</strain>
    </source>
</reference>
<proteinExistence type="predicted"/>
<name>A0A069E331_9PROT</name>